<evidence type="ECO:0000313" key="3">
    <source>
        <dbReference type="Proteomes" id="UP001500840"/>
    </source>
</evidence>
<organism evidence="2 3">
    <name type="scientific">Novipirellula rosea</name>
    <dbReference type="NCBI Taxonomy" id="1031540"/>
    <lineage>
        <taxon>Bacteria</taxon>
        <taxon>Pseudomonadati</taxon>
        <taxon>Planctomycetota</taxon>
        <taxon>Planctomycetia</taxon>
        <taxon>Pirellulales</taxon>
        <taxon>Pirellulaceae</taxon>
        <taxon>Novipirellula</taxon>
    </lineage>
</organism>
<keyword evidence="1" id="KW-0812">Transmembrane</keyword>
<gene>
    <name evidence="2" type="ORF">GCM10023156_02850</name>
</gene>
<reference evidence="3" key="1">
    <citation type="journal article" date="2019" name="Int. J. Syst. Evol. Microbiol.">
        <title>The Global Catalogue of Microorganisms (GCM) 10K type strain sequencing project: providing services to taxonomists for standard genome sequencing and annotation.</title>
        <authorList>
            <consortium name="The Broad Institute Genomics Platform"/>
            <consortium name="The Broad Institute Genome Sequencing Center for Infectious Disease"/>
            <person name="Wu L."/>
            <person name="Ma J."/>
        </authorList>
    </citation>
    <scope>NUCLEOTIDE SEQUENCE [LARGE SCALE GENOMIC DNA]</scope>
    <source>
        <strain evidence="3">JCM 17759</strain>
    </source>
</reference>
<keyword evidence="1" id="KW-0472">Membrane</keyword>
<dbReference type="EMBL" id="BAABGA010000006">
    <property type="protein sequence ID" value="GAA4444471.1"/>
    <property type="molecule type" value="Genomic_DNA"/>
</dbReference>
<name>A0ABP8M7Q3_9BACT</name>
<sequence length="123" mass="12945">MQSNGETSASIVRSEQFATFIDLAILFASSTIQLSAAVEVVIQSFNRRRPATLRMARTSKPAHQMIAAAQRSRAGVTKRAVSVSSISTSDGAAVTLEVVSLIGAGENAIPSGLATSERWPRLG</sequence>
<protein>
    <submittedName>
        <fullName evidence="2">Uncharacterized protein</fullName>
    </submittedName>
</protein>
<keyword evidence="3" id="KW-1185">Reference proteome</keyword>
<feature type="transmembrane region" description="Helical" evidence="1">
    <location>
        <begin position="20"/>
        <end position="42"/>
    </location>
</feature>
<evidence type="ECO:0000256" key="1">
    <source>
        <dbReference type="SAM" id="Phobius"/>
    </source>
</evidence>
<evidence type="ECO:0000313" key="2">
    <source>
        <dbReference type="EMBL" id="GAA4444471.1"/>
    </source>
</evidence>
<dbReference type="Proteomes" id="UP001500840">
    <property type="component" value="Unassembled WGS sequence"/>
</dbReference>
<proteinExistence type="predicted"/>
<comment type="caution">
    <text evidence="2">The sequence shown here is derived from an EMBL/GenBank/DDBJ whole genome shotgun (WGS) entry which is preliminary data.</text>
</comment>
<keyword evidence="1" id="KW-1133">Transmembrane helix</keyword>
<accession>A0ABP8M7Q3</accession>